<dbReference type="InterPro" id="IPR036908">
    <property type="entry name" value="RlpA-like_sf"/>
</dbReference>
<dbReference type="Gene3D" id="2.40.40.10">
    <property type="entry name" value="RlpA-like domain"/>
    <property type="match status" value="1"/>
</dbReference>
<dbReference type="GO" id="GO:0004553">
    <property type="term" value="F:hydrolase activity, hydrolyzing O-glycosyl compounds"/>
    <property type="evidence" value="ECO:0007669"/>
    <property type="project" value="InterPro"/>
</dbReference>
<feature type="region of interest" description="Disordered" evidence="2">
    <location>
        <begin position="157"/>
        <end position="186"/>
    </location>
</feature>
<feature type="signal peptide" evidence="3">
    <location>
        <begin position="1"/>
        <end position="24"/>
    </location>
</feature>
<dbReference type="GO" id="GO:0009254">
    <property type="term" value="P:peptidoglycan turnover"/>
    <property type="evidence" value="ECO:0007669"/>
    <property type="project" value="InterPro"/>
</dbReference>
<dbReference type="Gene3D" id="2.20.230.10">
    <property type="entry name" value="Resuscitation-promoting factor rpfb"/>
    <property type="match status" value="1"/>
</dbReference>
<keyword evidence="6" id="KW-1185">Reference proteome</keyword>
<evidence type="ECO:0000256" key="2">
    <source>
        <dbReference type="SAM" id="MobiDB-lite"/>
    </source>
</evidence>
<dbReference type="InterPro" id="IPR011098">
    <property type="entry name" value="G5_dom"/>
</dbReference>
<keyword evidence="1 3" id="KW-0732">Signal</keyword>
<proteinExistence type="predicted"/>
<dbReference type="SMART" id="SM01208">
    <property type="entry name" value="G5"/>
    <property type="match status" value="1"/>
</dbReference>
<dbReference type="PROSITE" id="PS51109">
    <property type="entry name" value="G5"/>
    <property type="match status" value="1"/>
</dbReference>
<dbReference type="GO" id="GO:0019867">
    <property type="term" value="C:outer membrane"/>
    <property type="evidence" value="ECO:0007669"/>
    <property type="project" value="InterPro"/>
</dbReference>
<dbReference type="Proteomes" id="UP001198983">
    <property type="component" value="Chromosome"/>
</dbReference>
<protein>
    <submittedName>
        <fullName evidence="5">G5 domain-containing protein</fullName>
    </submittedName>
</protein>
<evidence type="ECO:0000313" key="6">
    <source>
        <dbReference type="Proteomes" id="UP001198983"/>
    </source>
</evidence>
<dbReference type="AlphaFoldDB" id="A0AAX2ZB90"/>
<evidence type="ECO:0000259" key="4">
    <source>
        <dbReference type="PROSITE" id="PS51109"/>
    </source>
</evidence>
<dbReference type="KEGG" id="tem:JW646_13005"/>
<sequence>MSYINRKVKSIMLSGLLSMGIVTANYVAFNKEVVLVVDGQEIEVKSLQRNVQGVLEENEIDYDKNDIINQDLDTSLKNGMKIEVRQVEKKTITETQNIPYDTVIKKDNSLLEGKIEISQKGKKGTRELIYEAIYQNGRLVSKTLVEKNTIEKSKDKIIKKGTKEKKKAKSTSKNTNTSKKSSSAKSSLGKKVTVSATAYSGHTITATGTVPKWGTIAVDPTVIPYGTKVYIPQFDKYFIAEDCGGGIKGNKIDIFMNSESQCNNWGKRTIDIYIVQ</sequence>
<dbReference type="Pfam" id="PF06725">
    <property type="entry name" value="3D"/>
    <property type="match status" value="1"/>
</dbReference>
<dbReference type="CDD" id="cd14667">
    <property type="entry name" value="3D_containing_proteins"/>
    <property type="match status" value="1"/>
</dbReference>
<feature type="compositionally biased region" description="Low complexity" evidence="2">
    <location>
        <begin position="171"/>
        <end position="186"/>
    </location>
</feature>
<dbReference type="PANTHER" id="PTHR39160">
    <property type="entry name" value="CELL WALL-BINDING PROTEIN YOCH"/>
    <property type="match status" value="1"/>
</dbReference>
<dbReference type="InterPro" id="IPR007137">
    <property type="entry name" value="DUF348"/>
</dbReference>
<evidence type="ECO:0000256" key="3">
    <source>
        <dbReference type="SAM" id="SignalP"/>
    </source>
</evidence>
<gene>
    <name evidence="5" type="ORF">JW646_13005</name>
</gene>
<evidence type="ECO:0000256" key="1">
    <source>
        <dbReference type="ARBA" id="ARBA00022729"/>
    </source>
</evidence>
<evidence type="ECO:0000313" key="5">
    <source>
        <dbReference type="EMBL" id="UEL46553.1"/>
    </source>
</evidence>
<dbReference type="Pfam" id="PF07501">
    <property type="entry name" value="G5"/>
    <property type="match status" value="1"/>
</dbReference>
<dbReference type="InterPro" id="IPR051933">
    <property type="entry name" value="Resuscitation_pf_RpfB"/>
</dbReference>
<name>A0AAX2ZB90_9FIRM</name>
<feature type="domain" description="G5" evidence="4">
    <location>
        <begin position="84"/>
        <end position="164"/>
    </location>
</feature>
<feature type="compositionally biased region" description="Basic residues" evidence="2">
    <location>
        <begin position="159"/>
        <end position="170"/>
    </location>
</feature>
<dbReference type="Pfam" id="PF03990">
    <property type="entry name" value="DUF348"/>
    <property type="match status" value="1"/>
</dbReference>
<accession>A0AAX2ZB90</accession>
<reference evidence="5 6" key="1">
    <citation type="journal article" date="2023" name="Int. J. Syst. Evol. Microbiol.">
        <title>Terrisporobacter hibernicus sp. nov., isolated from bovine faeces in Northern Ireland.</title>
        <authorList>
            <person name="Mitchell M."/>
            <person name="Nguyen S.V."/>
            <person name="Connor M."/>
            <person name="Fairley D.J."/>
            <person name="Donoghue O."/>
            <person name="Marshall H."/>
            <person name="Koolman L."/>
            <person name="McMullan G."/>
            <person name="Schaffer K.E."/>
            <person name="McGrath J.W."/>
            <person name="Fanning S."/>
        </authorList>
    </citation>
    <scope>NUCLEOTIDE SEQUENCE [LARGE SCALE GENOMIC DNA]</scope>
    <source>
        <strain evidence="5 6">MCA3</strain>
    </source>
</reference>
<dbReference type="RefSeq" id="WP_228415398.1">
    <property type="nucleotide sequence ID" value="NZ_CP081135.1"/>
</dbReference>
<dbReference type="PANTHER" id="PTHR39160:SF4">
    <property type="entry name" value="RESUSCITATION-PROMOTING FACTOR RPFB"/>
    <property type="match status" value="1"/>
</dbReference>
<dbReference type="InterPro" id="IPR010611">
    <property type="entry name" value="3D_dom"/>
</dbReference>
<dbReference type="EMBL" id="CP081135">
    <property type="protein sequence ID" value="UEL46553.1"/>
    <property type="molecule type" value="Genomic_DNA"/>
</dbReference>
<organism evidence="5 6">
    <name type="scientific">Terrisporobacter hibernicus</name>
    <dbReference type="NCBI Taxonomy" id="2813371"/>
    <lineage>
        <taxon>Bacteria</taxon>
        <taxon>Bacillati</taxon>
        <taxon>Bacillota</taxon>
        <taxon>Clostridia</taxon>
        <taxon>Peptostreptococcales</taxon>
        <taxon>Peptostreptococcaceae</taxon>
        <taxon>Terrisporobacter</taxon>
    </lineage>
</organism>
<dbReference type="InterPro" id="IPR059180">
    <property type="entry name" value="3D_YorM"/>
</dbReference>
<feature type="chain" id="PRO_5043489124" evidence="3">
    <location>
        <begin position="25"/>
        <end position="276"/>
    </location>
</feature>
<dbReference type="SUPFAM" id="SSF50685">
    <property type="entry name" value="Barwin-like endoglucanases"/>
    <property type="match status" value="1"/>
</dbReference>